<organism evidence="1">
    <name type="scientific">marine metagenome</name>
    <dbReference type="NCBI Taxonomy" id="408172"/>
    <lineage>
        <taxon>unclassified sequences</taxon>
        <taxon>metagenomes</taxon>
        <taxon>ecological metagenomes</taxon>
    </lineage>
</organism>
<protein>
    <submittedName>
        <fullName evidence="1">Uncharacterized protein</fullName>
    </submittedName>
</protein>
<proteinExistence type="predicted"/>
<sequence length="113" mass="13240">MYGGAWQMTDIHKEWNPPMADVMELIAKSVKKNGKINPQHVLPNTCVAVDKVVWATIRKELEKYKRAYDVLFTYYDEMCGYDNKLRTKRVENKLKKIGKFGEWDQNDQLEGVV</sequence>
<evidence type="ECO:0000313" key="1">
    <source>
        <dbReference type="EMBL" id="SVE35283.1"/>
    </source>
</evidence>
<dbReference type="AlphaFoldDB" id="A0A383CTC9"/>
<reference evidence="1" key="1">
    <citation type="submission" date="2018-05" db="EMBL/GenBank/DDBJ databases">
        <authorList>
            <person name="Lanie J.A."/>
            <person name="Ng W.-L."/>
            <person name="Kazmierczak K.M."/>
            <person name="Andrzejewski T.M."/>
            <person name="Davidsen T.M."/>
            <person name="Wayne K.J."/>
            <person name="Tettelin H."/>
            <person name="Glass J.I."/>
            <person name="Rusch D."/>
            <person name="Podicherti R."/>
            <person name="Tsui H.-C.T."/>
            <person name="Winkler M.E."/>
        </authorList>
    </citation>
    <scope>NUCLEOTIDE SEQUENCE</scope>
</reference>
<name>A0A383CTC9_9ZZZZ</name>
<dbReference type="EMBL" id="UINC01211403">
    <property type="protein sequence ID" value="SVE35283.1"/>
    <property type="molecule type" value="Genomic_DNA"/>
</dbReference>
<accession>A0A383CTC9</accession>
<gene>
    <name evidence="1" type="ORF">METZ01_LOCUS488137</name>
</gene>